<comment type="caution">
    <text evidence="1">The sequence shown here is derived from an EMBL/GenBank/DDBJ whole genome shotgun (WGS) entry which is preliminary data.</text>
</comment>
<protein>
    <submittedName>
        <fullName evidence="1">Uncharacterized protein</fullName>
    </submittedName>
</protein>
<feature type="non-terminal residue" evidence="1">
    <location>
        <position position="1"/>
    </location>
</feature>
<gene>
    <name evidence="1" type="ORF">S01H1_55328</name>
</gene>
<dbReference type="EMBL" id="BARS01035958">
    <property type="protein sequence ID" value="GAG24425.1"/>
    <property type="molecule type" value="Genomic_DNA"/>
</dbReference>
<evidence type="ECO:0000313" key="1">
    <source>
        <dbReference type="EMBL" id="GAG24425.1"/>
    </source>
</evidence>
<accession>X0W1K6</accession>
<reference evidence="1" key="1">
    <citation type="journal article" date="2014" name="Front. Microbiol.">
        <title>High frequency of phylogenetically diverse reductive dehalogenase-homologous genes in deep subseafloor sedimentary metagenomes.</title>
        <authorList>
            <person name="Kawai M."/>
            <person name="Futagami T."/>
            <person name="Toyoda A."/>
            <person name="Takaki Y."/>
            <person name="Nishi S."/>
            <person name="Hori S."/>
            <person name="Arai W."/>
            <person name="Tsubouchi T."/>
            <person name="Morono Y."/>
            <person name="Uchiyama I."/>
            <person name="Ito T."/>
            <person name="Fujiyama A."/>
            <person name="Inagaki F."/>
            <person name="Takami H."/>
        </authorList>
    </citation>
    <scope>NUCLEOTIDE SEQUENCE</scope>
    <source>
        <strain evidence="1">Expedition CK06-06</strain>
    </source>
</reference>
<dbReference type="AlphaFoldDB" id="X0W1K6"/>
<organism evidence="1">
    <name type="scientific">marine sediment metagenome</name>
    <dbReference type="NCBI Taxonomy" id="412755"/>
    <lineage>
        <taxon>unclassified sequences</taxon>
        <taxon>metagenomes</taxon>
        <taxon>ecological metagenomes</taxon>
    </lineage>
</organism>
<proteinExistence type="predicted"/>
<name>X0W1K6_9ZZZZ</name>
<sequence>GHPQMGDYKDWVDKIFRELSISFDSQKHLERAREDYAFYKDLDLKSTDATKEDYSKYQKWFQELKKHNSHQFNRKTELP</sequence>